<gene>
    <name evidence="2" type="ORF">BN2476_1240057</name>
</gene>
<name>A0A1N7SVT5_9BURK</name>
<keyword evidence="1" id="KW-0732">Signal</keyword>
<feature type="signal peptide" evidence="1">
    <location>
        <begin position="1"/>
        <end position="23"/>
    </location>
</feature>
<evidence type="ECO:0000313" key="2">
    <source>
        <dbReference type="EMBL" id="SIT51596.1"/>
    </source>
</evidence>
<feature type="chain" id="PRO_5012726897" description="Secreted protein" evidence="1">
    <location>
        <begin position="24"/>
        <end position="93"/>
    </location>
</feature>
<keyword evidence="3" id="KW-1185">Reference proteome</keyword>
<dbReference type="AlphaFoldDB" id="A0A1N7SVT5"/>
<evidence type="ECO:0008006" key="4">
    <source>
        <dbReference type="Google" id="ProtNLM"/>
    </source>
</evidence>
<dbReference type="EMBL" id="CYGY02000124">
    <property type="protein sequence ID" value="SIT51596.1"/>
    <property type="molecule type" value="Genomic_DNA"/>
</dbReference>
<protein>
    <recommendedName>
        <fullName evidence="4">Secreted protein</fullName>
    </recommendedName>
</protein>
<evidence type="ECO:0000313" key="3">
    <source>
        <dbReference type="Proteomes" id="UP000195569"/>
    </source>
</evidence>
<accession>A0A1N7SVT5</accession>
<sequence>MCMCFVVLCAGAGVVAAVAGAVAAGAVAAGADAWANATVANSDVIKAAASFFIGVSSGGKATNHCVVHRQNASGPDSLTSGDWIVLGTVTRLS</sequence>
<dbReference type="Proteomes" id="UP000195569">
    <property type="component" value="Unassembled WGS sequence"/>
</dbReference>
<comment type="caution">
    <text evidence="2">The sequence shown here is derived from an EMBL/GenBank/DDBJ whole genome shotgun (WGS) entry which is preliminary data.</text>
</comment>
<reference evidence="2" key="1">
    <citation type="submission" date="2016-12" db="EMBL/GenBank/DDBJ databases">
        <authorList>
            <person name="Moulin L."/>
        </authorList>
    </citation>
    <scope>NUCLEOTIDE SEQUENCE [LARGE SCALE GENOMIC DNA]</scope>
    <source>
        <strain evidence="2">STM 7183</strain>
    </source>
</reference>
<proteinExistence type="predicted"/>
<organism evidence="2 3">
    <name type="scientific">Paraburkholderia piptadeniae</name>
    <dbReference type="NCBI Taxonomy" id="1701573"/>
    <lineage>
        <taxon>Bacteria</taxon>
        <taxon>Pseudomonadati</taxon>
        <taxon>Pseudomonadota</taxon>
        <taxon>Betaproteobacteria</taxon>
        <taxon>Burkholderiales</taxon>
        <taxon>Burkholderiaceae</taxon>
        <taxon>Paraburkholderia</taxon>
    </lineage>
</organism>
<evidence type="ECO:0000256" key="1">
    <source>
        <dbReference type="SAM" id="SignalP"/>
    </source>
</evidence>